<evidence type="ECO:0000256" key="7">
    <source>
        <dbReference type="ARBA" id="ARBA00022723"/>
    </source>
</evidence>
<dbReference type="PANTHER" id="PTHR19288">
    <property type="entry name" value="4-NITROPHENYLPHOSPHATASE-RELATED"/>
    <property type="match status" value="1"/>
</dbReference>
<dbReference type="GO" id="GO:0005737">
    <property type="term" value="C:cytoplasm"/>
    <property type="evidence" value="ECO:0007669"/>
    <property type="project" value="UniProtKB-SubCell"/>
</dbReference>
<organism evidence="15 16">
    <name type="scientific">Gryllus longicercus</name>
    <dbReference type="NCBI Taxonomy" id="2509291"/>
    <lineage>
        <taxon>Eukaryota</taxon>
        <taxon>Metazoa</taxon>
        <taxon>Ecdysozoa</taxon>
        <taxon>Arthropoda</taxon>
        <taxon>Hexapoda</taxon>
        <taxon>Insecta</taxon>
        <taxon>Pterygota</taxon>
        <taxon>Neoptera</taxon>
        <taxon>Polyneoptera</taxon>
        <taxon>Orthoptera</taxon>
        <taxon>Ensifera</taxon>
        <taxon>Gryllidea</taxon>
        <taxon>Grylloidea</taxon>
        <taxon>Gryllidae</taxon>
        <taxon>Gryllinae</taxon>
        <taxon>Gryllus</taxon>
    </lineage>
</organism>
<dbReference type="GO" id="GO:0046872">
    <property type="term" value="F:metal ion binding"/>
    <property type="evidence" value="ECO:0007669"/>
    <property type="project" value="UniProtKB-KW"/>
</dbReference>
<evidence type="ECO:0000256" key="4">
    <source>
        <dbReference type="ARBA" id="ARBA00007958"/>
    </source>
</evidence>
<evidence type="ECO:0000256" key="2">
    <source>
        <dbReference type="ARBA" id="ARBA00004123"/>
    </source>
</evidence>
<dbReference type="GO" id="GO:0005634">
    <property type="term" value="C:nucleus"/>
    <property type="evidence" value="ECO:0007669"/>
    <property type="project" value="UniProtKB-SubCell"/>
</dbReference>
<name>A0AAN9V882_9ORTH</name>
<keyword evidence="8" id="KW-0378">Hydrolase</keyword>
<sequence length="264" mass="28721">MSCCPPCSQLRAVLIDLSGTLHIEDSAIPGTVEALKRLRSTNLNIKFVTNTTKESRQVLYDRLLKLGFEINKDEIWSSLWAARDLLANRKLSPYLMVSDDALEDFADIVDASKPFDSVVIGLAPSKFDYTHLNEAFRLLLNGAPLVAIHEGRYYKRPDGLALGPGPFVKGLEYATGCKAEIVGKPCKDFFKSALGNTDPSAAIMIGDDVQDDIGGAQALGLRGFLVQTGKYRPGDETKIDPPPAKVCSSFVEAVNFILKEIGVA</sequence>
<comment type="caution">
    <text evidence="15">The sequence shown here is derived from an EMBL/GenBank/DDBJ whole genome shotgun (WGS) entry which is preliminary data.</text>
</comment>
<dbReference type="NCBIfam" id="TIGR01460">
    <property type="entry name" value="HAD-SF-IIA"/>
    <property type="match status" value="1"/>
</dbReference>
<evidence type="ECO:0000256" key="11">
    <source>
        <dbReference type="ARBA" id="ARBA00037258"/>
    </source>
</evidence>
<evidence type="ECO:0000256" key="3">
    <source>
        <dbReference type="ARBA" id="ARBA00004496"/>
    </source>
</evidence>
<evidence type="ECO:0000256" key="1">
    <source>
        <dbReference type="ARBA" id="ARBA00001946"/>
    </source>
</evidence>
<comment type="function">
    <text evidence="11">Phosphatase that hydrolyzes imidodiphosphate, 3-phosphohistidine and 6-phospholysine. Has broad substrate specificity and can also hydrolyze inorganic diphosphate, but with lower efficiency.</text>
</comment>
<dbReference type="Pfam" id="PF13344">
    <property type="entry name" value="Hydrolase_6"/>
    <property type="match status" value="1"/>
</dbReference>
<evidence type="ECO:0000313" key="16">
    <source>
        <dbReference type="Proteomes" id="UP001378592"/>
    </source>
</evidence>
<dbReference type="InterPro" id="IPR023214">
    <property type="entry name" value="HAD_sf"/>
</dbReference>
<reference evidence="15 16" key="1">
    <citation type="submission" date="2024-03" db="EMBL/GenBank/DDBJ databases">
        <title>The genome assembly and annotation of the cricket Gryllus longicercus Weissman &amp; Gray.</title>
        <authorList>
            <person name="Szrajer S."/>
            <person name="Gray D."/>
            <person name="Ylla G."/>
        </authorList>
    </citation>
    <scope>NUCLEOTIDE SEQUENCE [LARGE SCALE GENOMIC DNA]</scope>
    <source>
        <strain evidence="15">DAG 2021-001</strain>
        <tissue evidence="15">Whole body minus gut</tissue>
    </source>
</reference>
<dbReference type="InterPro" id="IPR006355">
    <property type="entry name" value="LHPP/HDHD2"/>
</dbReference>
<comment type="subcellular location">
    <subcellularLocation>
        <location evidence="3">Cytoplasm</location>
    </subcellularLocation>
    <subcellularLocation>
        <location evidence="2">Nucleus</location>
    </subcellularLocation>
</comment>
<keyword evidence="16" id="KW-1185">Reference proteome</keyword>
<dbReference type="SUPFAM" id="SSF56784">
    <property type="entry name" value="HAD-like"/>
    <property type="match status" value="1"/>
</dbReference>
<evidence type="ECO:0000256" key="10">
    <source>
        <dbReference type="ARBA" id="ARBA00023242"/>
    </source>
</evidence>
<dbReference type="FunFam" id="3.40.50.1000:FF:000051">
    <property type="entry name" value="Phospholysine phosphohistidine inorganic pyrophosphate phosphatase"/>
    <property type="match status" value="1"/>
</dbReference>
<dbReference type="AlphaFoldDB" id="A0AAN9V882"/>
<evidence type="ECO:0000256" key="9">
    <source>
        <dbReference type="ARBA" id="ARBA00022842"/>
    </source>
</evidence>
<comment type="catalytic activity">
    <reaction evidence="14">
        <text>diphosphate + H2O = 2 phosphate + H(+)</text>
        <dbReference type="Rhea" id="RHEA:24576"/>
        <dbReference type="ChEBI" id="CHEBI:15377"/>
        <dbReference type="ChEBI" id="CHEBI:15378"/>
        <dbReference type="ChEBI" id="CHEBI:33019"/>
        <dbReference type="ChEBI" id="CHEBI:43474"/>
        <dbReference type="EC" id="3.6.1.1"/>
    </reaction>
</comment>
<proteinExistence type="inferred from homology"/>
<evidence type="ECO:0000256" key="8">
    <source>
        <dbReference type="ARBA" id="ARBA00022801"/>
    </source>
</evidence>
<keyword evidence="9" id="KW-0460">Magnesium</keyword>
<dbReference type="EC" id="3.6.1.1" evidence="5"/>
<dbReference type="EMBL" id="JAZDUA010000556">
    <property type="protein sequence ID" value="KAK7791161.1"/>
    <property type="molecule type" value="Genomic_DNA"/>
</dbReference>
<dbReference type="InterPro" id="IPR036412">
    <property type="entry name" value="HAD-like_sf"/>
</dbReference>
<dbReference type="NCBIfam" id="TIGR01458">
    <property type="entry name" value="HAD-SF-IIA-hyp3"/>
    <property type="match status" value="1"/>
</dbReference>
<evidence type="ECO:0000256" key="14">
    <source>
        <dbReference type="ARBA" id="ARBA00047820"/>
    </source>
</evidence>
<gene>
    <name evidence="15" type="ORF">R5R35_013328</name>
</gene>
<evidence type="ECO:0000313" key="15">
    <source>
        <dbReference type="EMBL" id="KAK7791161.1"/>
    </source>
</evidence>
<evidence type="ECO:0000256" key="5">
    <source>
        <dbReference type="ARBA" id="ARBA00012146"/>
    </source>
</evidence>
<dbReference type="Gene3D" id="3.40.50.1000">
    <property type="entry name" value="HAD superfamily/HAD-like"/>
    <property type="match status" value="2"/>
</dbReference>
<evidence type="ECO:0000256" key="6">
    <source>
        <dbReference type="ARBA" id="ARBA00022490"/>
    </source>
</evidence>
<dbReference type="CDD" id="cd07509">
    <property type="entry name" value="HAD_PPase"/>
    <property type="match status" value="1"/>
</dbReference>
<accession>A0AAN9V882</accession>
<comment type="cofactor">
    <cofactor evidence="1">
        <name>Mg(2+)</name>
        <dbReference type="ChEBI" id="CHEBI:18420"/>
    </cofactor>
</comment>
<keyword evidence="6" id="KW-0963">Cytoplasm</keyword>
<keyword evidence="10" id="KW-0539">Nucleus</keyword>
<dbReference type="GO" id="GO:0004427">
    <property type="term" value="F:inorganic diphosphate phosphatase activity"/>
    <property type="evidence" value="ECO:0007669"/>
    <property type="project" value="UniProtKB-EC"/>
</dbReference>
<evidence type="ECO:0000256" key="12">
    <source>
        <dbReference type="ARBA" id="ARBA00039357"/>
    </source>
</evidence>
<dbReference type="Proteomes" id="UP001378592">
    <property type="component" value="Unassembled WGS sequence"/>
</dbReference>
<dbReference type="Pfam" id="PF13242">
    <property type="entry name" value="Hydrolase_like"/>
    <property type="match status" value="1"/>
</dbReference>
<protein>
    <recommendedName>
        <fullName evidence="13">Haloacid dehalogenase-like hydrolase domain-containing protein 2</fullName>
        <ecNumber evidence="5">3.6.1.1</ecNumber>
    </recommendedName>
    <alternativeName>
        <fullName evidence="12">Phospholysine phosphohistidine inorganic pyrophosphate phosphatase</fullName>
    </alternativeName>
</protein>
<dbReference type="InterPro" id="IPR006357">
    <property type="entry name" value="HAD-SF_hydro_IIA"/>
</dbReference>
<comment type="similarity">
    <text evidence="4">Belongs to the HAD-like hydrolase superfamily.</text>
</comment>
<dbReference type="PANTHER" id="PTHR19288:SF46">
    <property type="entry name" value="HALOACID DEHALOGENASE-LIKE HYDROLASE DOMAIN-CONTAINING PROTEIN 2"/>
    <property type="match status" value="1"/>
</dbReference>
<dbReference type="GO" id="GO:0016791">
    <property type="term" value="F:phosphatase activity"/>
    <property type="evidence" value="ECO:0007669"/>
    <property type="project" value="InterPro"/>
</dbReference>
<keyword evidence="7" id="KW-0479">Metal-binding</keyword>
<evidence type="ECO:0000256" key="13">
    <source>
        <dbReference type="ARBA" id="ARBA00039666"/>
    </source>
</evidence>